<reference evidence="3 5" key="2">
    <citation type="journal article" date="2018" name="Plant J.">
        <title>The Physcomitrella patens chromosome-scale assembly reveals moss genome structure and evolution.</title>
        <authorList>
            <person name="Lang D."/>
            <person name="Ullrich K.K."/>
            <person name="Murat F."/>
            <person name="Fuchs J."/>
            <person name="Jenkins J."/>
            <person name="Haas F.B."/>
            <person name="Piednoel M."/>
            <person name="Gundlach H."/>
            <person name="Van Bel M."/>
            <person name="Meyberg R."/>
            <person name="Vives C."/>
            <person name="Morata J."/>
            <person name="Symeonidi A."/>
            <person name="Hiss M."/>
            <person name="Muchero W."/>
            <person name="Kamisugi Y."/>
            <person name="Saleh O."/>
            <person name="Blanc G."/>
            <person name="Decker E.L."/>
            <person name="van Gessel N."/>
            <person name="Grimwood J."/>
            <person name="Hayes R.D."/>
            <person name="Graham S.W."/>
            <person name="Gunter L.E."/>
            <person name="McDaniel S.F."/>
            <person name="Hoernstein S.N.W."/>
            <person name="Larsson A."/>
            <person name="Li F.W."/>
            <person name="Perroud P.F."/>
            <person name="Phillips J."/>
            <person name="Ranjan P."/>
            <person name="Rokshar D.S."/>
            <person name="Rothfels C.J."/>
            <person name="Schneider L."/>
            <person name="Shu S."/>
            <person name="Stevenson D.W."/>
            <person name="Thummler F."/>
            <person name="Tillich M."/>
            <person name="Villarreal Aguilar J.C."/>
            <person name="Widiez T."/>
            <person name="Wong G.K."/>
            <person name="Wymore A."/>
            <person name="Zhang Y."/>
            <person name="Zimmer A.D."/>
            <person name="Quatrano R.S."/>
            <person name="Mayer K.F.X."/>
            <person name="Goodstein D."/>
            <person name="Casacuberta J.M."/>
            <person name="Vandepoele K."/>
            <person name="Reski R."/>
            <person name="Cuming A.C."/>
            <person name="Tuskan G.A."/>
            <person name="Maumus F."/>
            <person name="Salse J."/>
            <person name="Schmutz J."/>
            <person name="Rensing S.A."/>
        </authorList>
    </citation>
    <scope>NUCLEOTIDE SEQUENCE [LARGE SCALE GENOMIC DNA]</scope>
    <source>
        <strain evidence="4 5">cv. Gransden 2004</strain>
    </source>
</reference>
<dbReference type="PANTHER" id="PTHR44167">
    <property type="entry name" value="OVARIAN-SPECIFIC SERINE/THREONINE-PROTEIN KINASE LOK-RELATED"/>
    <property type="match status" value="1"/>
</dbReference>
<dbReference type="Gramene" id="Pp3c24_4600V3.3">
    <property type="protein sequence ID" value="Pp3c24_4600V3.3"/>
    <property type="gene ID" value="Pp3c24_4600"/>
</dbReference>
<dbReference type="PANTHER" id="PTHR44167:SF24">
    <property type="entry name" value="SERINE_THREONINE-PROTEIN KINASE CHK2"/>
    <property type="match status" value="1"/>
</dbReference>
<dbReference type="EnsemblPlants" id="Pp3c24_4600V3.4">
    <property type="protein sequence ID" value="Pp3c24_4600V3.4"/>
    <property type="gene ID" value="Pp3c24_4600"/>
</dbReference>
<dbReference type="Gramene" id="Pp3c24_4600V3.5">
    <property type="protein sequence ID" value="Pp3c24_4600V3.5"/>
    <property type="gene ID" value="Pp3c24_4600"/>
</dbReference>
<dbReference type="Pfam" id="PF00069">
    <property type="entry name" value="Pkinase"/>
    <property type="match status" value="2"/>
</dbReference>
<dbReference type="FunFam" id="1.10.510.10:FF:001725">
    <property type="entry name" value="Kinase like protein"/>
    <property type="match status" value="1"/>
</dbReference>
<dbReference type="FunCoup" id="A0A2K1IFJ1">
    <property type="interactions" value="2067"/>
</dbReference>
<dbReference type="GO" id="GO:0005634">
    <property type="term" value="C:nucleus"/>
    <property type="evidence" value="ECO:0000318"/>
    <property type="project" value="GO_Central"/>
</dbReference>
<dbReference type="GeneID" id="112276370"/>
<dbReference type="GO" id="GO:0000727">
    <property type="term" value="P:double-strand break repair via break-induced replication"/>
    <property type="evidence" value="ECO:0000318"/>
    <property type="project" value="GO_Central"/>
</dbReference>
<dbReference type="OrthoDB" id="10020333at2759"/>
<dbReference type="GO" id="GO:0005524">
    <property type="term" value="F:ATP binding"/>
    <property type="evidence" value="ECO:0007669"/>
    <property type="project" value="InterPro"/>
</dbReference>
<feature type="region of interest" description="Disordered" evidence="1">
    <location>
        <begin position="335"/>
        <end position="405"/>
    </location>
</feature>
<feature type="domain" description="Protein kinase" evidence="2">
    <location>
        <begin position="138"/>
        <end position="689"/>
    </location>
</feature>
<evidence type="ECO:0000313" key="5">
    <source>
        <dbReference type="Proteomes" id="UP000006727"/>
    </source>
</evidence>
<dbReference type="InterPro" id="IPR011009">
    <property type="entry name" value="Kinase-like_dom_sf"/>
</dbReference>
<dbReference type="KEGG" id="ppp:112276370"/>
<proteinExistence type="predicted"/>
<sequence>MAAFNLMESSQRALHIAILVLNNGTACNVEELQQQCCLFPVCAREIQDLCALKGSPLQVLEDNRIGLTADFLIGLRSRLETYGGVCTGTLRSNRATFLVPAVPSVSLVSPPAKGGVAQDLDIKEKPALPKRIPEFQDYVVLGEEGSGGYGTVFKVKRKGDNQLFAIKCPLEKTTPECVNHEIKMLQKLGGHEYITRCEEVVWEVPTQDNEEGLKENLRPNLVLQYVEHDKPEVLRKEITVQELQLYGYCLFKALAYLHKQGIVHRDVKPGNFLFSRTRGTGYLVDFNLALMTSTPTLASGKSKRVISKPLKDLSKEETNKELRITSSKNVLGKRVRKEIELTPSKRHQISNGRNNQAGQSCNSKSPRADALSRHPDKGAVSPVQSEQPSVAGQNNSIRTVTNLNPRVNGVSTSTLGEEYSRKSAAVNSSSKAPTVCDPVVLTQRSRHSRRSSKIVTSLKEPDDGHPPQSALGDLAWMPPTVGVLRFAQYLKNRNQPQSSAPTTVPPASQRKRVAAIQDKKNTIARAPVSPPRPSTKGVGVRRHVPVAKDGPCAGTKGYRAPEVLLKSNMQTTKLDIWSAGVSLLQLIAGKAPFPSNSSEQALRDIAKLRGVDDLLKLAGGHDCLHKLPPGFETLNYKSTTVMDWCSAHARRPEMRDTLPPDLCDLLEKCLRVDPKVRIEASEALSHEFFNSVEERLAARDPCAPPPVRTIS</sequence>
<organism evidence="3">
    <name type="scientific">Physcomitrium patens</name>
    <name type="common">Spreading-leaved earth moss</name>
    <name type="synonym">Physcomitrella patens</name>
    <dbReference type="NCBI Taxonomy" id="3218"/>
    <lineage>
        <taxon>Eukaryota</taxon>
        <taxon>Viridiplantae</taxon>
        <taxon>Streptophyta</taxon>
        <taxon>Embryophyta</taxon>
        <taxon>Bryophyta</taxon>
        <taxon>Bryophytina</taxon>
        <taxon>Bryopsida</taxon>
        <taxon>Funariidae</taxon>
        <taxon>Funariales</taxon>
        <taxon>Funariaceae</taxon>
        <taxon>Physcomitrium</taxon>
    </lineage>
</organism>
<dbReference type="Gene3D" id="3.30.200.20">
    <property type="entry name" value="Phosphorylase Kinase, domain 1"/>
    <property type="match status" value="1"/>
</dbReference>
<dbReference type="Proteomes" id="UP000006727">
    <property type="component" value="Chromosome 24"/>
</dbReference>
<feature type="compositionally biased region" description="Basic and acidic residues" evidence="1">
    <location>
        <begin position="366"/>
        <end position="377"/>
    </location>
</feature>
<evidence type="ECO:0000256" key="1">
    <source>
        <dbReference type="SAM" id="MobiDB-lite"/>
    </source>
</evidence>
<dbReference type="Gramene" id="Pp3c24_4600V3.4">
    <property type="protein sequence ID" value="Pp3c24_4600V3.4"/>
    <property type="gene ID" value="Pp3c24_4600"/>
</dbReference>
<dbReference type="InterPro" id="IPR000719">
    <property type="entry name" value="Prot_kinase_dom"/>
</dbReference>
<dbReference type="EnsemblPlants" id="Pp3c24_4600V3.5">
    <property type="protein sequence ID" value="Pp3c24_4600V3.5"/>
    <property type="gene ID" value="Pp3c24_4600"/>
</dbReference>
<feature type="compositionally biased region" description="Polar residues" evidence="1">
    <location>
        <begin position="349"/>
        <end position="365"/>
    </location>
</feature>
<dbReference type="PaxDb" id="3218-PP1S18_29V6.1"/>
<name>A0A2K1IFJ1_PHYPA</name>
<dbReference type="GO" id="GO:0004674">
    <property type="term" value="F:protein serine/threonine kinase activity"/>
    <property type="evidence" value="ECO:0000318"/>
    <property type="project" value="GO_Central"/>
</dbReference>
<dbReference type="Gramene" id="Pp3c24_4600V3.2">
    <property type="protein sequence ID" value="Pp3c24_4600V3.2"/>
    <property type="gene ID" value="Pp3c24_4600"/>
</dbReference>
<dbReference type="Gramene" id="Pp3c24_4600V3.1">
    <property type="protein sequence ID" value="Pp3c24_4600V3.1"/>
    <property type="gene ID" value="Pp3c24_4600"/>
</dbReference>
<reference evidence="3 5" key="1">
    <citation type="journal article" date="2008" name="Science">
        <title>The Physcomitrella genome reveals evolutionary insights into the conquest of land by plants.</title>
        <authorList>
            <person name="Rensing S."/>
            <person name="Lang D."/>
            <person name="Zimmer A."/>
            <person name="Terry A."/>
            <person name="Salamov A."/>
            <person name="Shapiro H."/>
            <person name="Nishiyama T."/>
            <person name="Perroud P.-F."/>
            <person name="Lindquist E."/>
            <person name="Kamisugi Y."/>
            <person name="Tanahashi T."/>
            <person name="Sakakibara K."/>
            <person name="Fujita T."/>
            <person name="Oishi K."/>
            <person name="Shin-I T."/>
            <person name="Kuroki Y."/>
            <person name="Toyoda A."/>
            <person name="Suzuki Y."/>
            <person name="Hashimoto A."/>
            <person name="Yamaguchi K."/>
            <person name="Sugano A."/>
            <person name="Kohara Y."/>
            <person name="Fujiyama A."/>
            <person name="Anterola A."/>
            <person name="Aoki S."/>
            <person name="Ashton N."/>
            <person name="Barbazuk W.B."/>
            <person name="Barker E."/>
            <person name="Bennetzen J."/>
            <person name="Bezanilla M."/>
            <person name="Blankenship R."/>
            <person name="Cho S.H."/>
            <person name="Dutcher S."/>
            <person name="Estelle M."/>
            <person name="Fawcett J.A."/>
            <person name="Gundlach H."/>
            <person name="Hanada K."/>
            <person name="Heyl A."/>
            <person name="Hicks K.A."/>
            <person name="Hugh J."/>
            <person name="Lohr M."/>
            <person name="Mayer K."/>
            <person name="Melkozernov A."/>
            <person name="Murata T."/>
            <person name="Nelson D."/>
            <person name="Pils B."/>
            <person name="Prigge M."/>
            <person name="Reiss B."/>
            <person name="Renner T."/>
            <person name="Rombauts S."/>
            <person name="Rushton P."/>
            <person name="Sanderfoot A."/>
            <person name="Schween G."/>
            <person name="Shiu S.-H."/>
            <person name="Stueber K."/>
            <person name="Theodoulou F.L."/>
            <person name="Tu H."/>
            <person name="Van de Peer Y."/>
            <person name="Verrier P.J."/>
            <person name="Waters E."/>
            <person name="Wood A."/>
            <person name="Yang L."/>
            <person name="Cove D."/>
            <person name="Cuming A."/>
            <person name="Hasebe M."/>
            <person name="Lucas S."/>
            <person name="Mishler D.B."/>
            <person name="Reski R."/>
            <person name="Grigoriev I."/>
            <person name="Quatrano R.S."/>
            <person name="Boore J.L."/>
        </authorList>
    </citation>
    <scope>NUCLEOTIDE SEQUENCE [LARGE SCALE GENOMIC DNA]</scope>
    <source>
        <strain evidence="4 5">cv. Gransden 2004</strain>
    </source>
</reference>
<dbReference type="GO" id="GO:0007165">
    <property type="term" value="P:signal transduction"/>
    <property type="evidence" value="ECO:0000318"/>
    <property type="project" value="GO_Central"/>
</dbReference>
<feature type="region of interest" description="Disordered" evidence="1">
    <location>
        <begin position="443"/>
        <end position="474"/>
    </location>
</feature>
<protein>
    <recommendedName>
        <fullName evidence="2">Protein kinase domain-containing protein</fullName>
    </recommendedName>
</protein>
<keyword evidence="5" id="KW-1185">Reference proteome</keyword>
<evidence type="ECO:0000313" key="3">
    <source>
        <dbReference type="EMBL" id="PNR28034.1"/>
    </source>
</evidence>
<dbReference type="RefSeq" id="XP_024363389.1">
    <property type="nucleotide sequence ID" value="XM_024507621.2"/>
</dbReference>
<dbReference type="FunFam" id="1.10.510.10:FF:001209">
    <property type="entry name" value="Kinase like protein"/>
    <property type="match status" value="1"/>
</dbReference>
<dbReference type="EnsemblPlants" id="Pp3c24_4600V3.3">
    <property type="protein sequence ID" value="Pp3c24_4600V3.3"/>
    <property type="gene ID" value="Pp3c24_4600"/>
</dbReference>
<dbReference type="EnsemblPlants" id="Pp3c24_4600V3.2">
    <property type="protein sequence ID" value="Pp3c24_4600V3.2"/>
    <property type="gene ID" value="Pp3c24_4600"/>
</dbReference>
<dbReference type="SMART" id="SM00220">
    <property type="entry name" value="S_TKc"/>
    <property type="match status" value="1"/>
</dbReference>
<feature type="region of interest" description="Disordered" evidence="1">
    <location>
        <begin position="519"/>
        <end position="540"/>
    </location>
</feature>
<dbReference type="InterPro" id="IPR008271">
    <property type="entry name" value="Ser/Thr_kinase_AS"/>
</dbReference>
<gene>
    <name evidence="4" type="primary">LOC112276370</name>
    <name evidence="3" type="ORF">PHYPA_028626</name>
</gene>
<reference evidence="4" key="3">
    <citation type="submission" date="2020-12" db="UniProtKB">
        <authorList>
            <consortium name="EnsemblPlants"/>
        </authorList>
    </citation>
    <scope>IDENTIFICATION</scope>
</reference>
<dbReference type="PROSITE" id="PS00108">
    <property type="entry name" value="PROTEIN_KINASE_ST"/>
    <property type="match status" value="1"/>
</dbReference>
<accession>A0A2K1IFJ1</accession>
<dbReference type="Gene3D" id="1.10.510.10">
    <property type="entry name" value="Transferase(Phosphotransferase) domain 1"/>
    <property type="match status" value="2"/>
</dbReference>
<dbReference type="STRING" id="3218.A0A2K1IFJ1"/>
<dbReference type="EnsemblPlants" id="Pp3c24_4600V3.1">
    <property type="protein sequence ID" value="Pp3c24_4600V3.1"/>
    <property type="gene ID" value="Pp3c24_4600"/>
</dbReference>
<evidence type="ECO:0000259" key="2">
    <source>
        <dbReference type="PROSITE" id="PS50011"/>
    </source>
</evidence>
<feature type="compositionally biased region" description="Polar residues" evidence="1">
    <location>
        <begin position="382"/>
        <end position="405"/>
    </location>
</feature>
<evidence type="ECO:0000313" key="4">
    <source>
        <dbReference type="EnsemblPlants" id="Pp3c24_4600V3.1"/>
    </source>
</evidence>
<dbReference type="GO" id="GO:0005737">
    <property type="term" value="C:cytoplasm"/>
    <property type="evidence" value="ECO:0000318"/>
    <property type="project" value="GO_Central"/>
</dbReference>
<dbReference type="SUPFAM" id="SSF56112">
    <property type="entry name" value="Protein kinase-like (PK-like)"/>
    <property type="match status" value="1"/>
</dbReference>
<dbReference type="AlphaFoldDB" id="A0A2K1IFJ1"/>
<dbReference type="EMBL" id="ABEU02000024">
    <property type="protein sequence ID" value="PNR28034.1"/>
    <property type="molecule type" value="Genomic_DNA"/>
</dbReference>
<dbReference type="PROSITE" id="PS50011">
    <property type="entry name" value="PROTEIN_KINASE_DOM"/>
    <property type="match status" value="1"/>
</dbReference>